<dbReference type="InterPro" id="IPR021842">
    <property type="entry name" value="DUF3435"/>
</dbReference>
<reference evidence="2" key="1">
    <citation type="journal article" date="2021" name="Nat. Commun.">
        <title>Genetic determinants of endophytism in the Arabidopsis root mycobiome.</title>
        <authorList>
            <person name="Mesny F."/>
            <person name="Miyauchi S."/>
            <person name="Thiergart T."/>
            <person name="Pickel B."/>
            <person name="Atanasova L."/>
            <person name="Karlsson M."/>
            <person name="Huettel B."/>
            <person name="Barry K.W."/>
            <person name="Haridas S."/>
            <person name="Chen C."/>
            <person name="Bauer D."/>
            <person name="Andreopoulos W."/>
            <person name="Pangilinan J."/>
            <person name="LaButti K."/>
            <person name="Riley R."/>
            <person name="Lipzen A."/>
            <person name="Clum A."/>
            <person name="Drula E."/>
            <person name="Henrissat B."/>
            <person name="Kohler A."/>
            <person name="Grigoriev I.V."/>
            <person name="Martin F.M."/>
            <person name="Hacquard S."/>
        </authorList>
    </citation>
    <scope>NUCLEOTIDE SEQUENCE</scope>
    <source>
        <strain evidence="2">MPI-CAGE-CH-0230</strain>
    </source>
</reference>
<dbReference type="EMBL" id="JAGTJQ010000009">
    <property type="protein sequence ID" value="KAH7024844.1"/>
    <property type="molecule type" value="Genomic_DNA"/>
</dbReference>
<evidence type="ECO:0000313" key="3">
    <source>
        <dbReference type="Proteomes" id="UP000756346"/>
    </source>
</evidence>
<comment type="caution">
    <text evidence="2">The sequence shown here is derived from an EMBL/GenBank/DDBJ whole genome shotgun (WGS) entry which is preliminary data.</text>
</comment>
<dbReference type="RefSeq" id="XP_046008392.1">
    <property type="nucleotide sequence ID" value="XM_046161159.1"/>
</dbReference>
<dbReference type="Pfam" id="PF11917">
    <property type="entry name" value="DUF3435"/>
    <property type="match status" value="1"/>
</dbReference>
<organism evidence="2 3">
    <name type="scientific">Microdochium trichocladiopsis</name>
    <dbReference type="NCBI Taxonomy" id="1682393"/>
    <lineage>
        <taxon>Eukaryota</taxon>
        <taxon>Fungi</taxon>
        <taxon>Dikarya</taxon>
        <taxon>Ascomycota</taxon>
        <taxon>Pezizomycotina</taxon>
        <taxon>Sordariomycetes</taxon>
        <taxon>Xylariomycetidae</taxon>
        <taxon>Xylariales</taxon>
        <taxon>Microdochiaceae</taxon>
        <taxon>Microdochium</taxon>
    </lineage>
</organism>
<evidence type="ECO:0000313" key="2">
    <source>
        <dbReference type="EMBL" id="KAH7024844.1"/>
    </source>
</evidence>
<accession>A0A9P8XYD5</accession>
<evidence type="ECO:0000256" key="1">
    <source>
        <dbReference type="SAM" id="MobiDB-lite"/>
    </source>
</evidence>
<evidence type="ECO:0008006" key="4">
    <source>
        <dbReference type="Google" id="ProtNLM"/>
    </source>
</evidence>
<protein>
    <recommendedName>
        <fullName evidence="4">FluG domain-containing protein</fullName>
    </recommendedName>
</protein>
<dbReference type="Proteomes" id="UP000756346">
    <property type="component" value="Unassembled WGS sequence"/>
</dbReference>
<name>A0A9P8XYD5_9PEZI</name>
<dbReference type="AlphaFoldDB" id="A0A9P8XYD5"/>
<dbReference type="GeneID" id="70190705"/>
<gene>
    <name evidence="2" type="ORF">B0I36DRAFT_387286</name>
</gene>
<dbReference type="OrthoDB" id="4809756at2759"/>
<sequence>MADSTGGATALAPKVGDVKRRSLWEQINKINVMDSSAIFESLEALKQAHEDARGFRWKAKKTQAEEDRIRAQYKGWLQAYHLIPKDDSDELIGLAEKDVDALMFPENTDSLQRLLRMFLAWVAEFGEGRELNKRISFKAYVKYRAALMFWTYRTRTMHNFKPELPRSTLWNNLTEIMQYSAKRFGLELSGKINVTHLGLAELRRLLDWDLINTPCIEVAEGHQPAWCIGRTCAVRPGSIGIQPGAEELDCLTFGDFEFSRGREPGHFTCTITFRILKTNREDIQGALQKPVQARTIKCVVRTPKVAGNLVFSIIHRVLVIALRRNALDGISTIQELLHGDKQHIVFKPECLNLPLVRASAPRGLGVSEKPALATSLTEYLQRRGKAVGFQERITFYSLRRRTATDVTRKVGPDTAKRLLNHDPDSVTLQLFYVDLEATTDLTALTLDEQVEDGGHSKDLVAENHPLALNALSADSLQRVHGAALNSMMSKIMQNDPPRVRNEREQKNYRRRVRQAALNALLSEESQKLGATMTKMDYQQRVDELDKSKTMDKVFELAVKALREQHAAAASTEEEEEEQPHDTIDPETGFYKMDDQDVALMVEDDLEDQVDPQSTEPVFRTLDDEVEAGDDTDFNDLATNIPYVHSVEVFMDILMNNTMSQYENMKHNPIPCPLCQEDETIDDGLKGKLYNRKDILDGHMHSITHSRLGRWKREALQKAASHPEGRVTCPLCEAVGLTRTYEKINLLVRHVRYDTVNAQHEDLKVQGGWYDNDFVREMSDLTRHKAERRQQKKRRDSITAAGHRYSSDVALSAGIPVENRPSLVRGGPHEYKQPANTFMTSVMDIPMPSVPLRQQRNLFLGPIGEAEPIEPALQSLLFFSPRTAPSGPPKSYPEAAPQEEVEPEFEHDAGAEDGGVSEDEEE</sequence>
<feature type="region of interest" description="Disordered" evidence="1">
    <location>
        <begin position="565"/>
        <end position="587"/>
    </location>
</feature>
<dbReference type="PANTHER" id="PTHR37535">
    <property type="entry name" value="FLUG DOMAIN PROTEIN"/>
    <property type="match status" value="1"/>
</dbReference>
<dbReference type="PANTHER" id="PTHR37535:SF3">
    <property type="entry name" value="FLUG DOMAIN-CONTAINING PROTEIN"/>
    <property type="match status" value="1"/>
</dbReference>
<feature type="region of interest" description="Disordered" evidence="1">
    <location>
        <begin position="879"/>
        <end position="921"/>
    </location>
</feature>
<proteinExistence type="predicted"/>
<keyword evidence="3" id="KW-1185">Reference proteome</keyword>